<keyword evidence="4" id="KW-1185">Reference proteome</keyword>
<accession>A0A8J1TV43</accession>
<dbReference type="GO" id="GO:0005737">
    <property type="term" value="C:cytoplasm"/>
    <property type="evidence" value="ECO:0007669"/>
    <property type="project" value="TreeGrafter"/>
</dbReference>
<dbReference type="Proteomes" id="UP000749559">
    <property type="component" value="Unassembled WGS sequence"/>
</dbReference>
<evidence type="ECO:0000313" key="4">
    <source>
        <dbReference type="Proteomes" id="UP000749559"/>
    </source>
</evidence>
<dbReference type="AlphaFoldDB" id="A0A8J1TV43"/>
<feature type="compositionally biased region" description="Basic and acidic residues" evidence="2">
    <location>
        <begin position="490"/>
        <end position="499"/>
    </location>
</feature>
<dbReference type="GO" id="GO:0009113">
    <property type="term" value="P:purine nucleobase biosynthetic process"/>
    <property type="evidence" value="ECO:0007669"/>
    <property type="project" value="InterPro"/>
</dbReference>
<name>A0A8J1TV43_OWEFU</name>
<proteinExistence type="predicted"/>
<evidence type="ECO:0000256" key="1">
    <source>
        <dbReference type="SAM" id="Coils"/>
    </source>
</evidence>
<dbReference type="PANTHER" id="PTHR21707:SF42">
    <property type="entry name" value="FLAGELLUM-ASSOCIATED COILED-COIL DOMAIN-CONTAINING PROTEIN 1"/>
    <property type="match status" value="1"/>
</dbReference>
<dbReference type="OrthoDB" id="10013155at2759"/>
<feature type="compositionally biased region" description="Basic and acidic residues" evidence="2">
    <location>
        <begin position="78"/>
        <end position="99"/>
    </location>
</feature>
<comment type="caution">
    <text evidence="3">The sequence shown here is derived from an EMBL/GenBank/DDBJ whole genome shotgun (WGS) entry which is preliminary data.</text>
</comment>
<feature type="compositionally biased region" description="Basic and acidic residues" evidence="2">
    <location>
        <begin position="37"/>
        <end position="46"/>
    </location>
</feature>
<gene>
    <name evidence="3" type="ORF">OFUS_LOCUS15432</name>
</gene>
<reference evidence="3" key="1">
    <citation type="submission" date="2022-03" db="EMBL/GenBank/DDBJ databases">
        <authorList>
            <person name="Martin C."/>
        </authorList>
    </citation>
    <scope>NUCLEOTIDE SEQUENCE</scope>
</reference>
<sequence length="583" mass="66988">MSAATFESPGEAWVAGLSMMPTQMGARSGSPSILKDPNSKKLDRPKSTPPGLKVTFGNNSTAHYASLRGRPTTTTGRDSYECERVYQVEHEPTRKHGLDSHLQTKRPKPPPWQKQLEQYDTDGYDRTSPMRPVSVGNGYILSKSKEKVHMHIKTGDFFEPVPDETHHNTRFGDPERESLIAQLQEQINDLTLYLEEEKLNHKDTRRRMEDQLKDRLSEQKSSHNEFVNNLEERYKDELEMQKLNYEREIKDQKIASENAIGKLKGEIEFLHGSFNSYKTSLTIEMQEKWAIKEADIRMTHEEELEEALHKLRVKLIQEKNIEKQELEKEAQRERALQQREHKKEMDSLVRKFSNAAADLEKLKKTAAELEDVKNAHKLLNDKYDLVCKQFTKTTHELTDTKLKLLEYEENFQDKVATVDDKYKEQIHDLMMKNTELRRMYVKKCGQLFDEKAESEKSFVQDIQNAKDTMHTIINTRNRAMVNLAGGDLTLDDKPRKPFERPTSAPVTRPEAETAHLTASQTEHLNKEGTKLLQVQPTTVKVALNRPKTSLGTMEYEVEADVSSAKATIGDNAESEAQALHSLG</sequence>
<dbReference type="InterPro" id="IPR026674">
    <property type="entry name" value="FLACC1"/>
</dbReference>
<dbReference type="PANTHER" id="PTHR21707">
    <property type="entry name" value="FLAGELLUM-ASSOCIATED COILED-COIL DOMAIN-CONTAINING PROTEIN 1"/>
    <property type="match status" value="1"/>
</dbReference>
<keyword evidence="1" id="KW-0175">Coiled coil</keyword>
<protein>
    <submittedName>
        <fullName evidence="3">Uncharacterized protein</fullName>
    </submittedName>
</protein>
<feature type="region of interest" description="Disordered" evidence="2">
    <location>
        <begin position="21"/>
        <end position="115"/>
    </location>
</feature>
<dbReference type="PROSITE" id="PS00184">
    <property type="entry name" value="GARS"/>
    <property type="match status" value="1"/>
</dbReference>
<evidence type="ECO:0000256" key="2">
    <source>
        <dbReference type="SAM" id="MobiDB-lite"/>
    </source>
</evidence>
<dbReference type="GO" id="GO:0004637">
    <property type="term" value="F:phosphoribosylamine-glycine ligase activity"/>
    <property type="evidence" value="ECO:0007669"/>
    <property type="project" value="InterPro"/>
</dbReference>
<evidence type="ECO:0000313" key="3">
    <source>
        <dbReference type="EMBL" id="CAH1790186.1"/>
    </source>
</evidence>
<dbReference type="EMBL" id="CAIIXF020000007">
    <property type="protein sequence ID" value="CAH1790186.1"/>
    <property type="molecule type" value="Genomic_DNA"/>
</dbReference>
<dbReference type="InterPro" id="IPR020559">
    <property type="entry name" value="PRibGlycinamide_synth_CS"/>
</dbReference>
<feature type="coiled-coil region" evidence="1">
    <location>
        <begin position="180"/>
        <end position="255"/>
    </location>
</feature>
<organism evidence="3 4">
    <name type="scientific">Owenia fusiformis</name>
    <name type="common">Polychaete worm</name>
    <dbReference type="NCBI Taxonomy" id="6347"/>
    <lineage>
        <taxon>Eukaryota</taxon>
        <taxon>Metazoa</taxon>
        <taxon>Spiralia</taxon>
        <taxon>Lophotrochozoa</taxon>
        <taxon>Annelida</taxon>
        <taxon>Polychaeta</taxon>
        <taxon>Sedentaria</taxon>
        <taxon>Canalipalpata</taxon>
        <taxon>Sabellida</taxon>
        <taxon>Oweniida</taxon>
        <taxon>Oweniidae</taxon>
        <taxon>Owenia</taxon>
    </lineage>
</organism>
<feature type="coiled-coil region" evidence="1">
    <location>
        <begin position="301"/>
        <end position="382"/>
    </location>
</feature>
<feature type="region of interest" description="Disordered" evidence="2">
    <location>
        <begin position="486"/>
        <end position="512"/>
    </location>
</feature>